<dbReference type="Proteomes" id="UP000322245">
    <property type="component" value="Unassembled WGS sequence"/>
</dbReference>
<proteinExistence type="predicted"/>
<dbReference type="Gene3D" id="2.60.120.200">
    <property type="match status" value="1"/>
</dbReference>
<feature type="signal peptide" evidence="1">
    <location>
        <begin position="1"/>
        <end position="18"/>
    </location>
</feature>
<dbReference type="GO" id="GO:0004553">
    <property type="term" value="F:hydrolase activity, hydrolyzing O-glycosyl compounds"/>
    <property type="evidence" value="ECO:0007669"/>
    <property type="project" value="InterPro"/>
</dbReference>
<dbReference type="EMBL" id="NIDF01000039">
    <property type="protein sequence ID" value="TYJ55451.1"/>
    <property type="molecule type" value="Genomic_DNA"/>
</dbReference>
<protein>
    <recommendedName>
        <fullName evidence="2">GH16 domain-containing protein</fullName>
    </recommendedName>
</protein>
<organism evidence="3 4">
    <name type="scientific">Cryptococcus floricola</name>
    <dbReference type="NCBI Taxonomy" id="2591691"/>
    <lineage>
        <taxon>Eukaryota</taxon>
        <taxon>Fungi</taxon>
        <taxon>Dikarya</taxon>
        <taxon>Basidiomycota</taxon>
        <taxon>Agaricomycotina</taxon>
        <taxon>Tremellomycetes</taxon>
        <taxon>Tremellales</taxon>
        <taxon>Cryptococcaceae</taxon>
        <taxon>Cryptococcus</taxon>
    </lineage>
</organism>
<keyword evidence="4" id="KW-1185">Reference proteome</keyword>
<dbReference type="PANTHER" id="PTHR10963:SF24">
    <property type="entry name" value="GLYCOSIDASE C21B10.07-RELATED"/>
    <property type="match status" value="1"/>
</dbReference>
<dbReference type="InterPro" id="IPR013320">
    <property type="entry name" value="ConA-like_dom_sf"/>
</dbReference>
<feature type="chain" id="PRO_5022682110" description="GH16 domain-containing protein" evidence="1">
    <location>
        <begin position="19"/>
        <end position="383"/>
    </location>
</feature>
<dbReference type="InterPro" id="IPR000757">
    <property type="entry name" value="Beta-glucanase-like"/>
</dbReference>
<evidence type="ECO:0000313" key="4">
    <source>
        <dbReference type="Proteomes" id="UP000322245"/>
    </source>
</evidence>
<feature type="domain" description="GH16" evidence="2">
    <location>
        <begin position="14"/>
        <end position="283"/>
    </location>
</feature>
<accession>A0A5D3AYV7</accession>
<evidence type="ECO:0000259" key="2">
    <source>
        <dbReference type="PROSITE" id="PS51762"/>
    </source>
</evidence>
<reference evidence="3 4" key="1">
    <citation type="submission" date="2017-05" db="EMBL/GenBank/DDBJ databases">
        <title>The Genome Sequence of Tsuchiyaea wingfieldii DSM 27421.</title>
        <authorList>
            <person name="Cuomo C."/>
            <person name="Passer A."/>
            <person name="Billmyre B."/>
            <person name="Heitman J."/>
        </authorList>
    </citation>
    <scope>NUCLEOTIDE SEQUENCE [LARGE SCALE GENOMIC DNA]</scope>
    <source>
        <strain evidence="3 4">DSM 27421</strain>
    </source>
</reference>
<dbReference type="SUPFAM" id="SSF49899">
    <property type="entry name" value="Concanavalin A-like lectins/glucanases"/>
    <property type="match status" value="1"/>
</dbReference>
<dbReference type="FunFam" id="2.60.120.200:FF:000179">
    <property type="entry name" value="Unplaced genomic scaffold supercont1.19, whole genome shotgun sequence"/>
    <property type="match status" value="1"/>
</dbReference>
<evidence type="ECO:0000313" key="3">
    <source>
        <dbReference type="EMBL" id="TYJ55451.1"/>
    </source>
</evidence>
<dbReference type="PROSITE" id="PS51762">
    <property type="entry name" value="GH16_2"/>
    <property type="match status" value="1"/>
</dbReference>
<evidence type="ECO:0000256" key="1">
    <source>
        <dbReference type="SAM" id="SignalP"/>
    </source>
</evidence>
<dbReference type="GO" id="GO:0009251">
    <property type="term" value="P:glucan catabolic process"/>
    <property type="evidence" value="ECO:0007669"/>
    <property type="project" value="TreeGrafter"/>
</dbReference>
<dbReference type="InterPro" id="IPR050546">
    <property type="entry name" value="Glycosyl_Hydrlase_16"/>
</dbReference>
<dbReference type="PANTHER" id="PTHR10963">
    <property type="entry name" value="GLYCOSYL HYDROLASE-RELATED"/>
    <property type="match status" value="1"/>
</dbReference>
<name>A0A5D3AYV7_9TREE</name>
<dbReference type="AlphaFoldDB" id="A0A5D3AYV7"/>
<gene>
    <name evidence="3" type="ORF">B9479_003841</name>
</gene>
<comment type="caution">
    <text evidence="3">The sequence shown here is derived from an EMBL/GenBank/DDBJ whole genome shotgun (WGS) entry which is preliminary data.</text>
</comment>
<keyword evidence="1" id="KW-0732">Signal</keyword>
<dbReference type="Pfam" id="PF26113">
    <property type="entry name" value="GH16_XgeA"/>
    <property type="match status" value="1"/>
</dbReference>
<sequence length="383" mass="39761">MLPLIALGALLASLHVQAASYPRVESFSGQSFFDGFTYPAETYDNTTNGDVFWATASNTSLIYINDDNHIILKVDNTSSVPYNSKRYAPKLLAKSAYDIGTVWVLDAVHMPYGCGVWPGFWTQGSDWPNGGEIDISEGVNKRTNNMIALHTGNGSTCTVTGGSSMSGSVTFDNCDNSLNGGSGCTINDTDSKSYGEGFGAAGGGVYIAEWAKDGIRVWFKTRSDVPSSLTVSADSIDTSSLGTPVAEYSSDSCDIETLFGSQTLTIDITLCGDFAGTPSELALTCPALSGDATCYSTYVIDDQSANFAAAYYEINYINVFSSSGSGGQSGGKVTGTVTATAGVGTGTGSSGENTSSRAEERWAAAGGLMGLAGLLLAFGAAVF</sequence>